<evidence type="ECO:0000256" key="1">
    <source>
        <dbReference type="SAM" id="MobiDB-lite"/>
    </source>
</evidence>
<evidence type="ECO:0008006" key="4">
    <source>
        <dbReference type="Google" id="ProtNLM"/>
    </source>
</evidence>
<feature type="compositionally biased region" description="Acidic residues" evidence="1">
    <location>
        <begin position="76"/>
        <end position="85"/>
    </location>
</feature>
<proteinExistence type="predicted"/>
<reference evidence="2 3" key="1">
    <citation type="submission" date="2020-07" db="EMBL/GenBank/DDBJ databases">
        <title>Sequencing the genomes of 1000 actinobacteria strains.</title>
        <authorList>
            <person name="Klenk H.-P."/>
        </authorList>
    </citation>
    <scope>NUCLEOTIDE SEQUENCE [LARGE SCALE GENOMIC DNA]</scope>
    <source>
        <strain evidence="2 3">DSM 45763</strain>
    </source>
</reference>
<sequence length="466" mass="49187">MSDAEGTRIATQSDRVGMSRAETFPDAKKIPADPAPGTGRVPVPRTTPGRHRGPLSRKEREAAAEADTGAIPILDLFEDADDDPPSDGRPPSGSRPDRDPGPQAGPPAGVRTAQASVAERVHAFLPESLGPDTWDSTAPPTGSAASADPAAPAPARPRSPAGLLLWQDPAQADFGPRRFRLGPARERLETVVRAVLTGFDAVVAGEPERIDDLPEELRGFGHEGAGMACTTLDLLTLSGGRRLRGLLRGPGARHPHLVHLGAGWAYARLRLRPMWGVRSAHPLLRWLAFDGFGFHEGFFAADRTIGRQRTAGLLDRTRRAIFDQGVGRMIWFHECADADGVVSRVAEFPPGRRADLWSGVGMAAAHVGGADASGLARLDAASAGDGFRAHLAQGGALACAIRLLSGSVPDHTAAAAPVLCGVEVDEAASWTDAALLALGDGAHGGDHYQAWRAGVRKSWTRRNRDS</sequence>
<dbReference type="EMBL" id="JACCCO010000002">
    <property type="protein sequence ID" value="NYF42484.1"/>
    <property type="molecule type" value="Genomic_DNA"/>
</dbReference>
<dbReference type="AlphaFoldDB" id="A0A852V5N9"/>
<dbReference type="InterPro" id="IPR012964">
    <property type="entry name" value="DUF1702"/>
</dbReference>
<evidence type="ECO:0000313" key="3">
    <source>
        <dbReference type="Proteomes" id="UP000576393"/>
    </source>
</evidence>
<keyword evidence="3" id="KW-1185">Reference proteome</keyword>
<feature type="region of interest" description="Disordered" evidence="1">
    <location>
        <begin position="127"/>
        <end position="161"/>
    </location>
</feature>
<accession>A0A852V5N9</accession>
<dbReference type="RefSeq" id="WP_179825113.1">
    <property type="nucleotide sequence ID" value="NZ_JACCCO010000002.1"/>
</dbReference>
<name>A0A852V5N9_9ACTN</name>
<gene>
    <name evidence="2" type="ORF">HDA43_004685</name>
</gene>
<comment type="caution">
    <text evidence="2">The sequence shown here is derived from an EMBL/GenBank/DDBJ whole genome shotgun (WGS) entry which is preliminary data.</text>
</comment>
<dbReference type="Pfam" id="PF08012">
    <property type="entry name" value="DUF1702"/>
    <property type="match status" value="1"/>
</dbReference>
<dbReference type="Proteomes" id="UP000576393">
    <property type="component" value="Unassembled WGS sequence"/>
</dbReference>
<feature type="region of interest" description="Disordered" evidence="1">
    <location>
        <begin position="1"/>
        <end position="114"/>
    </location>
</feature>
<organism evidence="2 3">
    <name type="scientific">Streptosporangium sandarakinum</name>
    <dbReference type="NCBI Taxonomy" id="1260955"/>
    <lineage>
        <taxon>Bacteria</taxon>
        <taxon>Bacillati</taxon>
        <taxon>Actinomycetota</taxon>
        <taxon>Actinomycetes</taxon>
        <taxon>Streptosporangiales</taxon>
        <taxon>Streptosporangiaceae</taxon>
        <taxon>Streptosporangium</taxon>
    </lineage>
</organism>
<protein>
    <recommendedName>
        <fullName evidence="4">DUF1702 family protein</fullName>
    </recommendedName>
</protein>
<evidence type="ECO:0000313" key="2">
    <source>
        <dbReference type="EMBL" id="NYF42484.1"/>
    </source>
</evidence>
<feature type="compositionally biased region" description="Low complexity" evidence="1">
    <location>
        <begin position="135"/>
        <end position="150"/>
    </location>
</feature>